<proteinExistence type="predicted"/>
<gene>
    <name evidence="4" type="ORF">D5F11_016610</name>
</gene>
<dbReference type="GO" id="GO:0016491">
    <property type="term" value="F:oxidoreductase activity"/>
    <property type="evidence" value="ECO:0007669"/>
    <property type="project" value="InterPro"/>
</dbReference>
<name>A0A429X5K0_SIMTE</name>
<dbReference type="RefSeq" id="WP_120117648.1">
    <property type="nucleotide sequence ID" value="NZ_QYTW02000018.1"/>
</dbReference>
<dbReference type="PANTHER" id="PTHR43278:SF4">
    <property type="entry name" value="NAD(P)H-DEPENDENT FMN-CONTAINING OXIDOREDUCTASE YWQN-RELATED"/>
    <property type="match status" value="1"/>
</dbReference>
<dbReference type="Proteomes" id="UP000287296">
    <property type="component" value="Unassembled WGS sequence"/>
</dbReference>
<accession>A0A429X5K0</accession>
<reference evidence="4 5" key="1">
    <citation type="submission" date="2018-12" db="EMBL/GenBank/DDBJ databases">
        <authorList>
            <person name="Sun L."/>
            <person name="Chen Z."/>
        </authorList>
    </citation>
    <scope>NUCLEOTIDE SEQUENCE [LARGE SCALE GENOMIC DNA]</scope>
    <source>
        <strain evidence="4 5">LMG 29736</strain>
    </source>
</reference>
<comment type="caution">
    <text evidence="4">The sequence shown here is derived from an EMBL/GenBank/DDBJ whole genome shotgun (WGS) entry which is preliminary data.</text>
</comment>
<dbReference type="Pfam" id="PF03358">
    <property type="entry name" value="FMN_red"/>
    <property type="match status" value="1"/>
</dbReference>
<keyword evidence="2" id="KW-0288">FMN</keyword>
<dbReference type="InterPro" id="IPR005025">
    <property type="entry name" value="FMN_Rdtase-like_dom"/>
</dbReference>
<dbReference type="Gene3D" id="3.40.50.360">
    <property type="match status" value="1"/>
</dbReference>
<organism evidence="4 5">
    <name type="scientific">Siminovitchia terrae</name>
    <name type="common">Bacillus terrae</name>
    <dbReference type="NCBI Taxonomy" id="1914933"/>
    <lineage>
        <taxon>Bacteria</taxon>
        <taxon>Bacillati</taxon>
        <taxon>Bacillota</taxon>
        <taxon>Bacilli</taxon>
        <taxon>Bacillales</taxon>
        <taxon>Bacillaceae</taxon>
        <taxon>Siminovitchia</taxon>
    </lineage>
</organism>
<dbReference type="PANTHER" id="PTHR43278">
    <property type="entry name" value="NAD(P)H-DEPENDENT FMN-CONTAINING OXIDOREDUCTASE YWQN-RELATED"/>
    <property type="match status" value="1"/>
</dbReference>
<dbReference type="InterPro" id="IPR051796">
    <property type="entry name" value="ISF_SsuE-like"/>
</dbReference>
<evidence type="ECO:0000313" key="4">
    <source>
        <dbReference type="EMBL" id="RST58649.1"/>
    </source>
</evidence>
<evidence type="ECO:0000256" key="2">
    <source>
        <dbReference type="ARBA" id="ARBA00022643"/>
    </source>
</evidence>
<dbReference type="SUPFAM" id="SSF52218">
    <property type="entry name" value="Flavoproteins"/>
    <property type="match status" value="1"/>
</dbReference>
<dbReference type="InterPro" id="IPR029039">
    <property type="entry name" value="Flavoprotein-like_sf"/>
</dbReference>
<dbReference type="EMBL" id="QYTW02000018">
    <property type="protein sequence ID" value="RST58649.1"/>
    <property type="molecule type" value="Genomic_DNA"/>
</dbReference>
<keyword evidence="1" id="KW-0285">Flavoprotein</keyword>
<evidence type="ECO:0000259" key="3">
    <source>
        <dbReference type="Pfam" id="PF03358"/>
    </source>
</evidence>
<evidence type="ECO:0000256" key="1">
    <source>
        <dbReference type="ARBA" id="ARBA00022630"/>
    </source>
</evidence>
<dbReference type="OrthoDB" id="9805976at2"/>
<dbReference type="AlphaFoldDB" id="A0A429X5K0"/>
<evidence type="ECO:0000313" key="5">
    <source>
        <dbReference type="Proteomes" id="UP000287296"/>
    </source>
</evidence>
<sequence>MSKVLVLYGSSRASSNTELLTKKAIAGVNVKEVYLREFTIKPIVDGRHAEHGFDDVDDDYNTIIKQVEQSDIILFSTPIYWYSMSGLMKNFVDRWSQTLRDPKFPDFKEKMSRKKAYVLAIGGDQPRIKGLALIDQFRWIFEFVGMSFGGYIIGQGNKPNEVLQDEVALLSAKKLNEELKTLNAAN</sequence>
<feature type="domain" description="NADPH-dependent FMN reductase-like" evidence="3">
    <location>
        <begin position="3"/>
        <end position="146"/>
    </location>
</feature>
<protein>
    <submittedName>
        <fullName evidence="4">Flavodoxin family protein</fullName>
    </submittedName>
</protein>